<dbReference type="Proteomes" id="UP000824204">
    <property type="component" value="Unassembled WGS sequence"/>
</dbReference>
<dbReference type="EMBL" id="DXFX01000076">
    <property type="protein sequence ID" value="HIX08017.1"/>
    <property type="molecule type" value="Genomic_DNA"/>
</dbReference>
<proteinExistence type="predicted"/>
<sequence length="277" mass="31379">MKLIDFDEKFNKKVAEMLEKHAGEHTEEEWEDAIAKAYEKFGDTYMGAIGMTPRQYFEKMTDSGLVETLKEYILQDVPVPDILCGELEKRGASEPLLALLHETDEELVHYALNLIGSDPRALPRYAEMLSEEEYDEHIKDALADLLKESADEAKERILPLVKTESKPYALEILSRCKQKDDRVFEALLSAFRTGEEEEVPLYAGYLAAYGDERALPALQEHIAREDIDFVTFQELKFAIEALGGEYTAQRDFSEDESYKKIMAAGAGTDIFGSKKNG</sequence>
<accession>A0A9D1V8A4</accession>
<gene>
    <name evidence="1" type="ORF">H9741_06075</name>
</gene>
<evidence type="ECO:0000313" key="2">
    <source>
        <dbReference type="Proteomes" id="UP000824204"/>
    </source>
</evidence>
<name>A0A9D1V8A4_9FIRM</name>
<dbReference type="Gene3D" id="1.25.10.10">
    <property type="entry name" value="Leucine-rich Repeat Variant"/>
    <property type="match status" value="1"/>
</dbReference>
<dbReference type="AlphaFoldDB" id="A0A9D1V8A4"/>
<comment type="caution">
    <text evidence="1">The sequence shown here is derived from an EMBL/GenBank/DDBJ whole genome shotgun (WGS) entry which is preliminary data.</text>
</comment>
<organism evidence="1 2">
    <name type="scientific">Candidatus Borkfalkia faecipullorum</name>
    <dbReference type="NCBI Taxonomy" id="2838510"/>
    <lineage>
        <taxon>Bacteria</taxon>
        <taxon>Bacillati</taxon>
        <taxon>Bacillota</taxon>
        <taxon>Clostridia</taxon>
        <taxon>Christensenellales</taxon>
        <taxon>Christensenellaceae</taxon>
        <taxon>Candidatus Borkfalkia</taxon>
    </lineage>
</organism>
<reference evidence="1" key="2">
    <citation type="submission" date="2021-04" db="EMBL/GenBank/DDBJ databases">
        <authorList>
            <person name="Gilroy R."/>
        </authorList>
    </citation>
    <scope>NUCLEOTIDE SEQUENCE</scope>
    <source>
        <strain evidence="1">811</strain>
    </source>
</reference>
<dbReference type="InterPro" id="IPR011989">
    <property type="entry name" value="ARM-like"/>
</dbReference>
<dbReference type="InterPro" id="IPR016024">
    <property type="entry name" value="ARM-type_fold"/>
</dbReference>
<dbReference type="SUPFAM" id="SSF48371">
    <property type="entry name" value="ARM repeat"/>
    <property type="match status" value="1"/>
</dbReference>
<evidence type="ECO:0000313" key="1">
    <source>
        <dbReference type="EMBL" id="HIX08017.1"/>
    </source>
</evidence>
<protein>
    <submittedName>
        <fullName evidence="1">Uncharacterized protein</fullName>
    </submittedName>
</protein>
<reference evidence="1" key="1">
    <citation type="journal article" date="2021" name="PeerJ">
        <title>Extensive microbial diversity within the chicken gut microbiome revealed by metagenomics and culture.</title>
        <authorList>
            <person name="Gilroy R."/>
            <person name="Ravi A."/>
            <person name="Getino M."/>
            <person name="Pursley I."/>
            <person name="Horton D.L."/>
            <person name="Alikhan N.F."/>
            <person name="Baker D."/>
            <person name="Gharbi K."/>
            <person name="Hall N."/>
            <person name="Watson M."/>
            <person name="Adriaenssens E.M."/>
            <person name="Foster-Nyarko E."/>
            <person name="Jarju S."/>
            <person name="Secka A."/>
            <person name="Antonio M."/>
            <person name="Oren A."/>
            <person name="Chaudhuri R.R."/>
            <person name="La Ragione R."/>
            <person name="Hildebrand F."/>
            <person name="Pallen M.J."/>
        </authorList>
    </citation>
    <scope>NUCLEOTIDE SEQUENCE</scope>
    <source>
        <strain evidence="1">811</strain>
    </source>
</reference>